<dbReference type="Gene3D" id="2.30.42.10">
    <property type="match status" value="1"/>
</dbReference>
<dbReference type="AlphaFoldDB" id="M8BGN2"/>
<protein>
    <submittedName>
        <fullName evidence="1">Protease degS</fullName>
    </submittedName>
</protein>
<dbReference type="SUPFAM" id="SSF50494">
    <property type="entry name" value="Trypsin-like serine proteases"/>
    <property type="match status" value="1"/>
</dbReference>
<dbReference type="InterPro" id="IPR009003">
    <property type="entry name" value="Peptidase_S1_PA"/>
</dbReference>
<dbReference type="InterPro" id="IPR036034">
    <property type="entry name" value="PDZ_sf"/>
</dbReference>
<proteinExistence type="predicted"/>
<name>M8BGN2_AEGTA</name>
<dbReference type="ExpressionAtlas" id="M8BGN2">
    <property type="expression patterns" value="baseline"/>
</dbReference>
<dbReference type="Pfam" id="PF13365">
    <property type="entry name" value="Trypsin_2"/>
    <property type="match status" value="1"/>
</dbReference>
<dbReference type="PANTHER" id="PTHR47389">
    <property type="entry name" value="OS09G0436400 PROTEIN"/>
    <property type="match status" value="1"/>
</dbReference>
<evidence type="ECO:0000313" key="1">
    <source>
        <dbReference type="EnsemblPlants" id="EMT05888"/>
    </source>
</evidence>
<reference evidence="1" key="1">
    <citation type="submission" date="2015-06" db="UniProtKB">
        <authorList>
            <consortium name="EnsemblPlants"/>
        </authorList>
    </citation>
    <scope>IDENTIFICATION</scope>
</reference>
<organism evidence="1">
    <name type="scientific">Aegilops tauschii</name>
    <name type="common">Tausch's goatgrass</name>
    <name type="synonym">Aegilops squarrosa</name>
    <dbReference type="NCBI Taxonomy" id="37682"/>
    <lineage>
        <taxon>Eukaryota</taxon>
        <taxon>Viridiplantae</taxon>
        <taxon>Streptophyta</taxon>
        <taxon>Embryophyta</taxon>
        <taxon>Tracheophyta</taxon>
        <taxon>Spermatophyta</taxon>
        <taxon>Magnoliopsida</taxon>
        <taxon>Liliopsida</taxon>
        <taxon>Poales</taxon>
        <taxon>Poaceae</taxon>
        <taxon>BOP clade</taxon>
        <taxon>Pooideae</taxon>
        <taxon>Triticodae</taxon>
        <taxon>Triticeae</taxon>
        <taxon>Triticinae</taxon>
        <taxon>Aegilops</taxon>
    </lineage>
</organism>
<dbReference type="EnsemblPlants" id="EMT05888">
    <property type="protein sequence ID" value="EMT05888"/>
    <property type="gene ID" value="F775_06388"/>
</dbReference>
<accession>M8BGN2</accession>
<dbReference type="Gene3D" id="2.40.10.120">
    <property type="match status" value="1"/>
</dbReference>
<dbReference type="SUPFAM" id="SSF50156">
    <property type="entry name" value="PDZ domain-like"/>
    <property type="match status" value="1"/>
</dbReference>
<dbReference type="PANTHER" id="PTHR47389:SF4">
    <property type="entry name" value="OS09G0436400 PROTEIN"/>
    <property type="match status" value="1"/>
</dbReference>
<sequence>MPIKSQGCAHTEEGGGVSTNSPPLSDGGIRLVNTFELCFGKLDGYNEEHTSIKLLALSVCRSIVSLASFKGKNTILGRIRQFTCTGTIIEHTPPSMRILTSASLIRSSEEDGSKILDKLKIKVRLPSGKLVIGTLWKYDSYYNIAVVNIKASPELREACIHNQVPANVKLSQSKLVAIGRAFESGELMATGGTLLHGTTKFDCQQLMASTCKITKAGIGGLIVGSDGKFMGMSFYYKDGAPFLPFSILQKCLKHFNKFGRVVQLSLGLRIGSLQAEKLHVREQVSDKSPAADSGIKVGDVITKIDKLELFNAQELIQFPLDLIPVRALVGGCDTGSLLSRGSIEAGSGCDGWSWWWIRMCRR</sequence>